<sequence>MLLDSIPPVSLPTGLSAAFAVSTTATATTSITIGTMTASEETLVRLSSTSSSPLDYRTHIRHINLEPGFVGVTFPLLHERIFHDSILGYIASKDFDDFYQAQPLSTIYGKPGLNESSVLYCYYTYILQHEVMWSLALPILEQLQSFTIQHTYSLKHFMRMIDRFRSLEEVRFLFMDFLEYIFLDPDWDTMTSRGEAAAWEMVGFVREHARLFRGCLKTVHCFSASHRWNDYGFVEDVKQEIYRILPPLSTPTHLGKGNWAQIMAHPDSTDLGHVWMVDGEGMPMMWYDVVCSDGQPILQRCRAMRVLKLEFFLGSKGPFQWAVQEKRDLEELAATGRSHQSRHETTFQSAHMAQGLLQLEDITITAFDHDLTGAIDDVVFAFSRTLKRLVIDRSERPPSMLPKVLQLGQGWVSLPVLTHLTLKIDMSRLVIDPDLLAQCRNLTDVLISDWTLQYRCQDIIPCSPAHLVSLQSLKLSGWSALTFNPATLSSTTQLTVLELALQQTDLDPSAYRGFVPPIMEICRSYGIQDCVSSSSSGTREQAEEIDKGATVQRMLRPQWTWDWHLPHLTRLVLETELAFLFEFKMLVGCPALEFLRLEIRSTVRGSHTRTLTELDVLFLPTATHANDDLSSFSSSTTTDTSTILPPSCERICLPSLRSLDLFGAWAIDEHVLQQLFQVTFPNLASISLQEWHFKTFRCLFNLIKSGSILPKGDRKRRLAPPATTHHNRNNNNEDYDEENPELMISLSTPSRAALSRLGWKFIGDPNCSAKAEVIQYHKDIGVSFVFGSSNGFNVRVTVDDGDRG</sequence>
<dbReference type="EMBL" id="JAAAIL010001203">
    <property type="protein sequence ID" value="KAG0271193.1"/>
    <property type="molecule type" value="Genomic_DNA"/>
</dbReference>
<reference evidence="2" key="1">
    <citation type="journal article" date="2020" name="Fungal Divers.">
        <title>Resolving the Mortierellaceae phylogeny through synthesis of multi-gene phylogenetics and phylogenomics.</title>
        <authorList>
            <person name="Vandepol N."/>
            <person name="Liber J."/>
            <person name="Desiro A."/>
            <person name="Na H."/>
            <person name="Kennedy M."/>
            <person name="Barry K."/>
            <person name="Grigoriev I.V."/>
            <person name="Miller A.N."/>
            <person name="O'Donnell K."/>
            <person name="Stajich J.E."/>
            <person name="Bonito G."/>
        </authorList>
    </citation>
    <scope>NUCLEOTIDE SEQUENCE</scope>
    <source>
        <strain evidence="2">NRRL 28262</strain>
    </source>
</reference>
<dbReference type="AlphaFoldDB" id="A0AAD4D7F6"/>
<protein>
    <submittedName>
        <fullName evidence="2">Uncharacterized protein</fullName>
    </submittedName>
</protein>
<feature type="region of interest" description="Disordered" evidence="1">
    <location>
        <begin position="713"/>
        <end position="737"/>
    </location>
</feature>
<dbReference type="SUPFAM" id="SSF52047">
    <property type="entry name" value="RNI-like"/>
    <property type="match status" value="1"/>
</dbReference>
<gene>
    <name evidence="2" type="ORF">BGZ95_001045</name>
</gene>
<dbReference type="Proteomes" id="UP001194580">
    <property type="component" value="Unassembled WGS sequence"/>
</dbReference>
<dbReference type="InterPro" id="IPR032675">
    <property type="entry name" value="LRR_dom_sf"/>
</dbReference>
<organism evidence="2 3">
    <name type="scientific">Linnemannia exigua</name>
    <dbReference type="NCBI Taxonomy" id="604196"/>
    <lineage>
        <taxon>Eukaryota</taxon>
        <taxon>Fungi</taxon>
        <taxon>Fungi incertae sedis</taxon>
        <taxon>Mucoromycota</taxon>
        <taxon>Mortierellomycotina</taxon>
        <taxon>Mortierellomycetes</taxon>
        <taxon>Mortierellales</taxon>
        <taxon>Mortierellaceae</taxon>
        <taxon>Linnemannia</taxon>
    </lineage>
</organism>
<evidence type="ECO:0000256" key="1">
    <source>
        <dbReference type="SAM" id="MobiDB-lite"/>
    </source>
</evidence>
<proteinExistence type="predicted"/>
<keyword evidence="3" id="KW-1185">Reference proteome</keyword>
<comment type="caution">
    <text evidence="2">The sequence shown here is derived from an EMBL/GenBank/DDBJ whole genome shotgun (WGS) entry which is preliminary data.</text>
</comment>
<evidence type="ECO:0000313" key="3">
    <source>
        <dbReference type="Proteomes" id="UP001194580"/>
    </source>
</evidence>
<accession>A0AAD4D7F6</accession>
<feature type="non-terminal residue" evidence="2">
    <location>
        <position position="804"/>
    </location>
</feature>
<name>A0AAD4D7F6_9FUNG</name>
<dbReference type="Gene3D" id="3.80.10.10">
    <property type="entry name" value="Ribonuclease Inhibitor"/>
    <property type="match status" value="1"/>
</dbReference>
<evidence type="ECO:0000313" key="2">
    <source>
        <dbReference type="EMBL" id="KAG0271193.1"/>
    </source>
</evidence>